<dbReference type="Proteomes" id="UP000663918">
    <property type="component" value="Chromosome"/>
</dbReference>
<dbReference type="AlphaFoldDB" id="A0A975C160"/>
<feature type="signal peptide" evidence="1">
    <location>
        <begin position="1"/>
        <end position="26"/>
    </location>
</feature>
<evidence type="ECO:0000256" key="1">
    <source>
        <dbReference type="SAM" id="SignalP"/>
    </source>
</evidence>
<reference evidence="2" key="1">
    <citation type="submission" date="2020-09" db="EMBL/GenBank/DDBJ databases">
        <title>Brevundimonas sp. LVF2 isolated from a puddle in Goettingen, Germany.</title>
        <authorList>
            <person name="Friedrich I."/>
            <person name="Klassen A."/>
            <person name="Hannes N."/>
            <person name="Schneider D."/>
            <person name="Hertel R."/>
            <person name="Daniel R."/>
        </authorList>
    </citation>
    <scope>NUCLEOTIDE SEQUENCE</scope>
    <source>
        <strain evidence="2">LVF2</strain>
    </source>
</reference>
<gene>
    <name evidence="2" type="ORF">IFJ75_03420</name>
</gene>
<accession>A0A975C160</accession>
<organism evidence="2 3">
    <name type="scientific">Brevundimonas goettingensis</name>
    <dbReference type="NCBI Taxonomy" id="2774190"/>
    <lineage>
        <taxon>Bacteria</taxon>
        <taxon>Pseudomonadati</taxon>
        <taxon>Pseudomonadota</taxon>
        <taxon>Alphaproteobacteria</taxon>
        <taxon>Caulobacterales</taxon>
        <taxon>Caulobacteraceae</taxon>
        <taxon>Brevundimonas</taxon>
    </lineage>
</organism>
<dbReference type="EMBL" id="CP062222">
    <property type="protein sequence ID" value="QTC91983.1"/>
    <property type="molecule type" value="Genomic_DNA"/>
</dbReference>
<proteinExistence type="predicted"/>
<evidence type="ECO:0008006" key="4">
    <source>
        <dbReference type="Google" id="ProtNLM"/>
    </source>
</evidence>
<keyword evidence="3" id="KW-1185">Reference proteome</keyword>
<evidence type="ECO:0000313" key="3">
    <source>
        <dbReference type="Proteomes" id="UP000663918"/>
    </source>
</evidence>
<protein>
    <recommendedName>
        <fullName evidence="4">DUF4402 domain-containing protein</fullName>
    </recommendedName>
</protein>
<feature type="chain" id="PRO_5037400175" description="DUF4402 domain-containing protein" evidence="1">
    <location>
        <begin position="27"/>
        <end position="168"/>
    </location>
</feature>
<sequence>MRVLKIHSITLGLTVASVMFASPALAQSRGATATGALQVERALTLSNVQSMSFVATRRNVDGAGAPNGTAADPTGDASDAPAVIDITGDPGRVYRIQLPATIDTDLSAGVISGFQVWSETVGDVSKTMTGRLNAEGHDRLRISGVLTTAHGMIITDVQTAVPVNIDYE</sequence>
<dbReference type="KEGG" id="bgoe:IFJ75_03420"/>
<name>A0A975C160_9CAUL</name>
<keyword evidence="1" id="KW-0732">Signal</keyword>
<dbReference type="RefSeq" id="WP_207871276.1">
    <property type="nucleotide sequence ID" value="NZ_CP062222.1"/>
</dbReference>
<evidence type="ECO:0000313" key="2">
    <source>
        <dbReference type="EMBL" id="QTC91983.1"/>
    </source>
</evidence>